<dbReference type="STRING" id="1249627.D779_2342"/>
<comment type="caution">
    <text evidence="2">The sequence shown here is derived from an EMBL/GenBank/DDBJ whole genome shotgun (WGS) entry which is preliminary data.</text>
</comment>
<gene>
    <name evidence="2" type="ORF">D779_2342</name>
</gene>
<sequence>MRSGSGASAEPPRLVPPGQERQPGDIASTPNAHIHCLCERDRQTGRTVAAPSSALPCGRYRLETFYVHGGRPP</sequence>
<organism evidence="2 3">
    <name type="scientific">Imhoffiella purpurea</name>
    <dbReference type="NCBI Taxonomy" id="1249627"/>
    <lineage>
        <taxon>Bacteria</taxon>
        <taxon>Pseudomonadati</taxon>
        <taxon>Pseudomonadota</taxon>
        <taxon>Gammaproteobacteria</taxon>
        <taxon>Chromatiales</taxon>
        <taxon>Chromatiaceae</taxon>
        <taxon>Imhoffiella</taxon>
    </lineage>
</organism>
<name>W9V519_9GAMM</name>
<dbReference type="Proteomes" id="UP000019460">
    <property type="component" value="Unassembled WGS sequence"/>
</dbReference>
<feature type="region of interest" description="Disordered" evidence="1">
    <location>
        <begin position="1"/>
        <end position="29"/>
    </location>
</feature>
<reference evidence="2 3" key="1">
    <citation type="submission" date="2012-11" db="EMBL/GenBank/DDBJ databases">
        <title>Genome assembly of Thiorhodococcus sp. AK35.</title>
        <authorList>
            <person name="Nupur N."/>
            <person name="Khatri I."/>
            <person name="Subramanian S."/>
            <person name="Pinnaka A."/>
        </authorList>
    </citation>
    <scope>NUCLEOTIDE SEQUENCE [LARGE SCALE GENOMIC DNA]</scope>
    <source>
        <strain evidence="2 3">AK35</strain>
    </source>
</reference>
<dbReference type="EMBL" id="AONC01000038">
    <property type="protein sequence ID" value="EXJ14648.1"/>
    <property type="molecule type" value="Genomic_DNA"/>
</dbReference>
<dbReference type="AlphaFoldDB" id="W9V519"/>
<evidence type="ECO:0000313" key="3">
    <source>
        <dbReference type="Proteomes" id="UP000019460"/>
    </source>
</evidence>
<evidence type="ECO:0000313" key="2">
    <source>
        <dbReference type="EMBL" id="EXJ14648.1"/>
    </source>
</evidence>
<accession>W9V519</accession>
<protein>
    <submittedName>
        <fullName evidence="2">Uncharacterized protein</fullName>
    </submittedName>
</protein>
<keyword evidence="3" id="KW-1185">Reference proteome</keyword>
<proteinExistence type="predicted"/>
<evidence type="ECO:0000256" key="1">
    <source>
        <dbReference type="SAM" id="MobiDB-lite"/>
    </source>
</evidence>